<reference evidence="1" key="1">
    <citation type="submission" date="2020-09" db="EMBL/GenBank/DDBJ databases">
        <authorList>
            <person name="Blom J."/>
        </authorList>
    </citation>
    <scope>NUCLEOTIDE SEQUENCE</scope>
    <source>
        <strain evidence="1">No.713</strain>
    </source>
</reference>
<accession>A0A9W4GAX9</accession>
<dbReference type="KEGG" id="ppsu:NO713_04572"/>
<proteinExistence type="predicted"/>
<keyword evidence="2" id="KW-1185">Reference proteome</keyword>
<gene>
    <name evidence="1" type="ORF">NO713_04572</name>
</gene>
<protein>
    <submittedName>
        <fullName evidence="1">Uncharacterized protein</fullName>
    </submittedName>
</protein>
<evidence type="ECO:0000313" key="1">
    <source>
        <dbReference type="EMBL" id="CAD5979774.1"/>
    </source>
</evidence>
<dbReference type="EMBL" id="LR882967">
    <property type="protein sequence ID" value="CAD5979774.1"/>
    <property type="molecule type" value="Genomic_DNA"/>
</dbReference>
<dbReference type="Proteomes" id="UP001153719">
    <property type="component" value="Chromosome"/>
</dbReference>
<organism evidence="1 2">
    <name type="scientific">Planktothrix pseudagardhii</name>
    <dbReference type="NCBI Taxonomy" id="132604"/>
    <lineage>
        <taxon>Bacteria</taxon>
        <taxon>Bacillati</taxon>
        <taxon>Cyanobacteriota</taxon>
        <taxon>Cyanophyceae</taxon>
        <taxon>Oscillatoriophycideae</taxon>
        <taxon>Oscillatoriales</taxon>
        <taxon>Microcoleaceae</taxon>
        <taxon>Planktothrix</taxon>
    </lineage>
</organism>
<sequence length="86" mass="9801">MLPLIVLRRLDAVLEPTKQAVLEAKKKYEVTLQGEAFEKAIAKVAIAENRQQPLYNLSKYPSSVSLRNQQVIKSRVIHSENKIEID</sequence>
<evidence type="ECO:0000313" key="2">
    <source>
        <dbReference type="Proteomes" id="UP001153719"/>
    </source>
</evidence>
<name>A0A9W4GAX9_9CYAN</name>
<dbReference type="AlphaFoldDB" id="A0A9W4GAX9"/>